<reference evidence="1 2" key="1">
    <citation type="submission" date="2018-08" db="EMBL/GenBank/DDBJ databases">
        <authorList>
            <consortium name="Pathogen Informatics"/>
        </authorList>
    </citation>
    <scope>NUCLEOTIDE SEQUENCE [LARGE SCALE GENOMIC DNA]</scope>
    <source>
        <strain evidence="1 2">EuSCAPE_TR218</strain>
    </source>
</reference>
<protein>
    <submittedName>
        <fullName evidence="1">Uncharacterized protein</fullName>
    </submittedName>
</protein>
<name>A0ABD7PEC4_KLEVA</name>
<accession>A0ABD7PEC4</accession>
<evidence type="ECO:0000313" key="2">
    <source>
        <dbReference type="Proteomes" id="UP000258928"/>
    </source>
</evidence>
<organism evidence="1 2">
    <name type="scientific">Klebsiella variicola</name>
    <dbReference type="NCBI Taxonomy" id="244366"/>
    <lineage>
        <taxon>Bacteria</taxon>
        <taxon>Pseudomonadati</taxon>
        <taxon>Pseudomonadota</taxon>
        <taxon>Gammaproteobacteria</taxon>
        <taxon>Enterobacterales</taxon>
        <taxon>Enterobacteriaceae</taxon>
        <taxon>Klebsiella/Raoultella group</taxon>
        <taxon>Klebsiella</taxon>
        <taxon>Klebsiella pneumoniae complex</taxon>
    </lineage>
</organism>
<proteinExistence type="predicted"/>
<dbReference type="AlphaFoldDB" id="A0ABD7PEC4"/>
<sequence>MLGINRFRRDIQTQGNKGQAQLLNIRGVSLVLRHRKGSTE</sequence>
<dbReference type="Proteomes" id="UP000258928">
    <property type="component" value="Unassembled WGS sequence"/>
</dbReference>
<comment type="caution">
    <text evidence="1">The sequence shown here is derived from an EMBL/GenBank/DDBJ whole genome shotgun (WGS) entry which is preliminary data.</text>
</comment>
<evidence type="ECO:0000313" key="1">
    <source>
        <dbReference type="EMBL" id="SXF99765.1"/>
    </source>
</evidence>
<dbReference type="EMBL" id="UKAS01000052">
    <property type="protein sequence ID" value="SXF99765.1"/>
    <property type="molecule type" value="Genomic_DNA"/>
</dbReference>
<gene>
    <name evidence="1" type="ORF">SAMEA3729809_05613</name>
</gene>